<feature type="compositionally biased region" description="Basic and acidic residues" evidence="1">
    <location>
        <begin position="368"/>
        <end position="383"/>
    </location>
</feature>
<reference evidence="3 4" key="1">
    <citation type="journal article" date="2014" name="Front. Microbiol.">
        <title>Population and genomic analysis of the genus Halorubrum.</title>
        <authorList>
            <person name="Fullmer M.S."/>
            <person name="Soucy S.M."/>
            <person name="Swithers K.S."/>
            <person name="Makkay A.M."/>
            <person name="Wheeler R."/>
            <person name="Ventosa A."/>
            <person name="Gogarten J.P."/>
            <person name="Papke R.T."/>
        </authorList>
    </citation>
    <scope>NUCLEOTIDE SEQUENCE [LARGE SCALE GENOMIC DNA]</scope>
    <source>
        <strain evidence="3 4">LD3</strain>
    </source>
</reference>
<feature type="compositionally biased region" description="Basic and acidic residues" evidence="1">
    <location>
        <begin position="255"/>
        <end position="266"/>
    </location>
</feature>
<evidence type="ECO:0000259" key="2">
    <source>
        <dbReference type="SMART" id="SM00507"/>
    </source>
</evidence>
<feature type="region of interest" description="Disordered" evidence="1">
    <location>
        <begin position="255"/>
        <end position="398"/>
    </location>
</feature>
<dbReference type="SMART" id="SM00507">
    <property type="entry name" value="HNHc"/>
    <property type="match status" value="1"/>
</dbReference>
<evidence type="ECO:0000256" key="1">
    <source>
        <dbReference type="SAM" id="MobiDB-lite"/>
    </source>
</evidence>
<feature type="compositionally biased region" description="Polar residues" evidence="1">
    <location>
        <begin position="318"/>
        <end position="338"/>
    </location>
</feature>
<evidence type="ECO:0000313" key="3">
    <source>
        <dbReference type="EMBL" id="OYR58516.1"/>
    </source>
</evidence>
<dbReference type="GO" id="GO:0003676">
    <property type="term" value="F:nucleic acid binding"/>
    <property type="evidence" value="ECO:0007669"/>
    <property type="project" value="InterPro"/>
</dbReference>
<feature type="compositionally biased region" description="Polar residues" evidence="1">
    <location>
        <begin position="267"/>
        <end position="302"/>
    </location>
</feature>
<name>A0A256IQE7_HALEZ</name>
<gene>
    <name evidence="3" type="ORF">DJ83_14830</name>
</gene>
<protein>
    <recommendedName>
        <fullName evidence="2">HNH nuclease domain-containing protein</fullName>
    </recommendedName>
</protein>
<dbReference type="AlphaFoldDB" id="A0A256IQE7"/>
<sequence length="483" mass="53732">MADLDGVAAAKISRVTDRGNCVARYANTEYDLGRLSTSNTGKKVLIKINEDEASKLYIENEWTTVELGEISKKEASLTVSSKWNLRITNEIHYYDLENIYINFEEVFEHGDNIRVQINEIDSEAHEVLASPLLISGGLYNSTGRVSKIDEHGRGVIGTRHDQAQILIKEFGGMGSEKIVFQIHEVNGPQAIGIRYFYPGERLYVTPDGDLSSDTCYKQLSDSRRLIINDAQTSDGRVEIEVTNADFDEVVARRYTPDLAEENKDKNPNNSISTQTTPKKSAEANSGSITPQDDNLENRVSNTEVKKEENRANGEEPENNNVQSRRSESGSDQLGPTEQTQKRDSSDGITQSEAVEDTSETSSYGNSLDDLRKKAVDDAVEKVPKKNTSTNQSTQQYNRSKAVKDYVKARADGQCEACEESAPFTSKTGDPYLHAHHVHELSDGGSDTPDTVIALCPNCHHRVHHGRNGSEYNQLLIEKLEQIE</sequence>
<dbReference type="RefSeq" id="WP_094580483.1">
    <property type="nucleotide sequence ID" value="NZ_NHOW01000180.1"/>
</dbReference>
<proteinExistence type="predicted"/>
<dbReference type="InterPro" id="IPR002711">
    <property type="entry name" value="HNH"/>
</dbReference>
<dbReference type="GO" id="GO:0004519">
    <property type="term" value="F:endonuclease activity"/>
    <property type="evidence" value="ECO:0007669"/>
    <property type="project" value="InterPro"/>
</dbReference>
<organism evidence="3 4">
    <name type="scientific">Halorubrum ezzemoulense</name>
    <name type="common">Halorubrum chaoviator</name>
    <dbReference type="NCBI Taxonomy" id="337243"/>
    <lineage>
        <taxon>Archaea</taxon>
        <taxon>Methanobacteriati</taxon>
        <taxon>Methanobacteriota</taxon>
        <taxon>Stenosarchaea group</taxon>
        <taxon>Halobacteria</taxon>
        <taxon>Halobacteriales</taxon>
        <taxon>Haloferacaceae</taxon>
        <taxon>Halorubrum</taxon>
    </lineage>
</organism>
<dbReference type="InterPro" id="IPR003615">
    <property type="entry name" value="HNH_nuc"/>
</dbReference>
<feature type="compositionally biased region" description="Basic and acidic residues" evidence="1">
    <location>
        <begin position="303"/>
        <end position="313"/>
    </location>
</feature>
<accession>A0A256IQE7</accession>
<dbReference type="EMBL" id="NHOW01000180">
    <property type="protein sequence ID" value="OYR58516.1"/>
    <property type="molecule type" value="Genomic_DNA"/>
</dbReference>
<comment type="caution">
    <text evidence="3">The sequence shown here is derived from an EMBL/GenBank/DDBJ whole genome shotgun (WGS) entry which is preliminary data.</text>
</comment>
<dbReference type="Proteomes" id="UP000216409">
    <property type="component" value="Unassembled WGS sequence"/>
</dbReference>
<feature type="compositionally biased region" description="Polar residues" evidence="1">
    <location>
        <begin position="385"/>
        <end position="398"/>
    </location>
</feature>
<dbReference type="GO" id="GO:0008270">
    <property type="term" value="F:zinc ion binding"/>
    <property type="evidence" value="ECO:0007669"/>
    <property type="project" value="InterPro"/>
</dbReference>
<dbReference type="CDD" id="cd00085">
    <property type="entry name" value="HNHc"/>
    <property type="match status" value="1"/>
</dbReference>
<feature type="domain" description="HNH nuclease" evidence="2">
    <location>
        <begin position="401"/>
        <end position="460"/>
    </location>
</feature>
<dbReference type="Gene3D" id="1.10.30.50">
    <property type="match status" value="1"/>
</dbReference>
<dbReference type="Pfam" id="PF01844">
    <property type="entry name" value="HNH"/>
    <property type="match status" value="1"/>
</dbReference>
<evidence type="ECO:0000313" key="4">
    <source>
        <dbReference type="Proteomes" id="UP000216409"/>
    </source>
</evidence>